<proteinExistence type="predicted"/>
<dbReference type="EMBL" id="JABFTP020000144">
    <property type="protein sequence ID" value="KAL3283312.1"/>
    <property type="molecule type" value="Genomic_DNA"/>
</dbReference>
<accession>A0ABD2NX93</accession>
<name>A0ABD2NX93_9CUCU</name>
<evidence type="ECO:0000313" key="2">
    <source>
        <dbReference type="EMBL" id="KAL3283312.1"/>
    </source>
</evidence>
<sequence>MEPLKVSLIVSLSISLVFSLLQTLSFFVLSFWSSLVLAMILSTTFYTLAFYGTLTESYVALYMFIGLRVTVWILETIFVFTIGIPSNLDVEKNVLNNHELMQFQINIPHEIGTWMMRDHKIYSVFDALQDIAISPWRDFPRENETFNTYDDSAVHTFHSFPVQFQKVRECQSTILAWFTILANLSNLISVVLAVIYACHLHTKNVPNGSENHNKDNEAM</sequence>
<dbReference type="Proteomes" id="UP001516400">
    <property type="component" value="Unassembled WGS sequence"/>
</dbReference>
<feature type="transmembrane region" description="Helical" evidence="1">
    <location>
        <begin position="6"/>
        <end position="28"/>
    </location>
</feature>
<gene>
    <name evidence="2" type="ORF">HHI36_006460</name>
</gene>
<keyword evidence="1" id="KW-0472">Membrane</keyword>
<comment type="caution">
    <text evidence="2">The sequence shown here is derived from an EMBL/GenBank/DDBJ whole genome shotgun (WGS) entry which is preliminary data.</text>
</comment>
<keyword evidence="1" id="KW-0812">Transmembrane</keyword>
<keyword evidence="3" id="KW-1185">Reference proteome</keyword>
<organism evidence="2 3">
    <name type="scientific">Cryptolaemus montrouzieri</name>
    <dbReference type="NCBI Taxonomy" id="559131"/>
    <lineage>
        <taxon>Eukaryota</taxon>
        <taxon>Metazoa</taxon>
        <taxon>Ecdysozoa</taxon>
        <taxon>Arthropoda</taxon>
        <taxon>Hexapoda</taxon>
        <taxon>Insecta</taxon>
        <taxon>Pterygota</taxon>
        <taxon>Neoptera</taxon>
        <taxon>Endopterygota</taxon>
        <taxon>Coleoptera</taxon>
        <taxon>Polyphaga</taxon>
        <taxon>Cucujiformia</taxon>
        <taxon>Coccinelloidea</taxon>
        <taxon>Coccinellidae</taxon>
        <taxon>Scymninae</taxon>
        <taxon>Scymnini</taxon>
        <taxon>Cryptolaemus</taxon>
    </lineage>
</organism>
<evidence type="ECO:0000256" key="1">
    <source>
        <dbReference type="SAM" id="Phobius"/>
    </source>
</evidence>
<feature type="transmembrane region" description="Helical" evidence="1">
    <location>
        <begin position="60"/>
        <end position="84"/>
    </location>
</feature>
<reference evidence="2 3" key="1">
    <citation type="journal article" date="2021" name="BMC Biol.">
        <title>Horizontally acquired antibacterial genes associated with adaptive radiation of ladybird beetles.</title>
        <authorList>
            <person name="Li H.S."/>
            <person name="Tang X.F."/>
            <person name="Huang Y.H."/>
            <person name="Xu Z.Y."/>
            <person name="Chen M.L."/>
            <person name="Du X.Y."/>
            <person name="Qiu B.Y."/>
            <person name="Chen P.T."/>
            <person name="Zhang W."/>
            <person name="Slipinski A."/>
            <person name="Escalona H.E."/>
            <person name="Waterhouse R.M."/>
            <person name="Zwick A."/>
            <person name="Pang H."/>
        </authorList>
    </citation>
    <scope>NUCLEOTIDE SEQUENCE [LARGE SCALE GENOMIC DNA]</scope>
    <source>
        <strain evidence="2">SYSU2018</strain>
    </source>
</reference>
<evidence type="ECO:0000313" key="3">
    <source>
        <dbReference type="Proteomes" id="UP001516400"/>
    </source>
</evidence>
<feature type="transmembrane region" description="Helical" evidence="1">
    <location>
        <begin position="174"/>
        <end position="197"/>
    </location>
</feature>
<dbReference type="AlphaFoldDB" id="A0ABD2NX93"/>
<protein>
    <submittedName>
        <fullName evidence="2">Uncharacterized protein</fullName>
    </submittedName>
</protein>
<feature type="transmembrane region" description="Helical" evidence="1">
    <location>
        <begin position="35"/>
        <end position="54"/>
    </location>
</feature>
<keyword evidence="1" id="KW-1133">Transmembrane helix</keyword>